<feature type="region of interest" description="Disordered" evidence="1">
    <location>
        <begin position="173"/>
        <end position="194"/>
    </location>
</feature>
<accession>A0AAP8T955</accession>
<reference evidence="2 3" key="1">
    <citation type="journal article" date="2017" name="BMC Genomics">
        <title>Genome sequencing of 39 Akkermansia muciniphila isolates reveals its population structure, genomic and functional diverisity, and global distribution in mammalian gut microbiotas.</title>
        <authorList>
            <person name="Guo X."/>
            <person name="Li S."/>
            <person name="Zhang J."/>
            <person name="Wu F."/>
            <person name="Li X."/>
            <person name="Wu D."/>
            <person name="Zhang M."/>
            <person name="Ou Z."/>
            <person name="Jie Z."/>
            <person name="Yan Q."/>
            <person name="Li P."/>
            <person name="Yi J."/>
            <person name="Peng Y."/>
        </authorList>
    </citation>
    <scope>NUCLEOTIDE SEQUENCE [LARGE SCALE GENOMIC DNA]</scope>
    <source>
        <strain evidence="2 3">GP43</strain>
    </source>
</reference>
<dbReference type="EMBL" id="PJKN01000004">
    <property type="protein sequence ID" value="PNC56110.1"/>
    <property type="molecule type" value="Genomic_DNA"/>
</dbReference>
<dbReference type="Proteomes" id="UP000235914">
    <property type="component" value="Unassembled WGS sequence"/>
</dbReference>
<proteinExistence type="predicted"/>
<evidence type="ECO:0000313" key="2">
    <source>
        <dbReference type="EMBL" id="PNC56110.1"/>
    </source>
</evidence>
<sequence>MAASLGVSPAQDVASPDAADLDLDLVKLKSGPKGRQREAMRKVLLLVHLKQKETWLAESTGDEAVHLAAEISFRRYLASVDMDGCPEEFRRAFLRYAKLLNSFEEKDLNSVADFPAVPLQAAGRELFRVLLTYRLEPEHLLEEMKALVDEEIEGKEELSAGQMMDIVRGMREALQSGSRPFPAERPPEDRVSGM</sequence>
<dbReference type="AlphaFoldDB" id="A0AAP8T955"/>
<gene>
    <name evidence="2" type="ORF">CXU09_08545</name>
</gene>
<organism evidence="2 3">
    <name type="scientific">Akkermansia muciniphila</name>
    <dbReference type="NCBI Taxonomy" id="239935"/>
    <lineage>
        <taxon>Bacteria</taxon>
        <taxon>Pseudomonadati</taxon>
        <taxon>Verrucomicrobiota</taxon>
        <taxon>Verrucomicrobiia</taxon>
        <taxon>Verrucomicrobiales</taxon>
        <taxon>Akkermansiaceae</taxon>
        <taxon>Akkermansia</taxon>
    </lineage>
</organism>
<feature type="compositionally biased region" description="Basic and acidic residues" evidence="1">
    <location>
        <begin position="185"/>
        <end position="194"/>
    </location>
</feature>
<name>A0AAP8T955_9BACT</name>
<evidence type="ECO:0000256" key="1">
    <source>
        <dbReference type="SAM" id="MobiDB-lite"/>
    </source>
</evidence>
<evidence type="ECO:0000313" key="3">
    <source>
        <dbReference type="Proteomes" id="UP000235914"/>
    </source>
</evidence>
<comment type="caution">
    <text evidence="2">The sequence shown here is derived from an EMBL/GenBank/DDBJ whole genome shotgun (WGS) entry which is preliminary data.</text>
</comment>
<protein>
    <submittedName>
        <fullName evidence="2">Uncharacterized protein</fullName>
    </submittedName>
</protein>